<dbReference type="InterPro" id="IPR038257">
    <property type="entry name" value="CRISPR-assoc_Cas3_HD_sf"/>
</dbReference>
<dbReference type="InterPro" id="IPR027417">
    <property type="entry name" value="P-loop_NTPase"/>
</dbReference>
<evidence type="ECO:0000259" key="11">
    <source>
        <dbReference type="PROSITE" id="PS51192"/>
    </source>
</evidence>
<dbReference type="GO" id="GO:0003724">
    <property type="term" value="F:RNA helicase activity"/>
    <property type="evidence" value="ECO:0007669"/>
    <property type="project" value="TreeGrafter"/>
</dbReference>
<dbReference type="EMBL" id="JGZR01000005">
    <property type="protein sequence ID" value="KFJ04040.1"/>
    <property type="molecule type" value="Genomic_DNA"/>
</dbReference>
<comment type="similarity">
    <text evidence="2">In the central section; belongs to the CRISPR-associated helicase Cas3 family.</text>
</comment>
<dbReference type="GO" id="GO:0016787">
    <property type="term" value="F:hydrolase activity"/>
    <property type="evidence" value="ECO:0007669"/>
    <property type="project" value="UniProtKB-KW"/>
</dbReference>
<name>A0A087E8D9_9BIFI</name>
<feature type="domain" description="Helicase C-terminal" evidence="12">
    <location>
        <begin position="468"/>
        <end position="633"/>
    </location>
</feature>
<keyword evidence="15" id="KW-1185">Reference proteome</keyword>
<comment type="caution">
    <text evidence="14">The sequence shown here is derived from an EMBL/GenBank/DDBJ whole genome shotgun (WGS) entry which is preliminary data.</text>
</comment>
<evidence type="ECO:0000256" key="2">
    <source>
        <dbReference type="ARBA" id="ARBA00009046"/>
    </source>
</evidence>
<keyword evidence="6" id="KW-0378">Hydrolase</keyword>
<dbReference type="NCBIfam" id="TIGR01596">
    <property type="entry name" value="cas3_HD"/>
    <property type="match status" value="1"/>
</dbReference>
<evidence type="ECO:0000256" key="4">
    <source>
        <dbReference type="ARBA" id="ARBA00022723"/>
    </source>
</evidence>
<evidence type="ECO:0000313" key="14">
    <source>
        <dbReference type="EMBL" id="KFJ04040.1"/>
    </source>
</evidence>
<dbReference type="CDD" id="cd17930">
    <property type="entry name" value="DEXHc_cas3"/>
    <property type="match status" value="1"/>
</dbReference>
<dbReference type="AlphaFoldDB" id="A0A087E8D9"/>
<feature type="domain" description="Helicase ATP-binding" evidence="11">
    <location>
        <begin position="261"/>
        <end position="443"/>
    </location>
</feature>
<reference evidence="14 15" key="1">
    <citation type="submission" date="2014-03" db="EMBL/GenBank/DDBJ databases">
        <title>Genomics of Bifidobacteria.</title>
        <authorList>
            <person name="Ventura M."/>
            <person name="Milani C."/>
            <person name="Lugli G.A."/>
        </authorList>
    </citation>
    <scope>NUCLEOTIDE SEQUENCE [LARGE SCALE GENOMIC DNA]</scope>
    <source>
        <strain evidence="14 15">LMG 11597</strain>
    </source>
</reference>
<dbReference type="Gene3D" id="1.10.3210.30">
    <property type="match status" value="1"/>
</dbReference>
<dbReference type="Pfam" id="PF00270">
    <property type="entry name" value="DEAD"/>
    <property type="match status" value="1"/>
</dbReference>
<accession>A0A087E8D9</accession>
<dbReference type="PANTHER" id="PTHR47959:SF16">
    <property type="entry name" value="CRISPR-ASSOCIATED NUCLEASE_HELICASE CAS3-RELATED"/>
    <property type="match status" value="1"/>
</dbReference>
<dbReference type="eggNOG" id="COG1203">
    <property type="taxonomic scope" value="Bacteria"/>
</dbReference>
<dbReference type="GO" id="GO:0004518">
    <property type="term" value="F:nuclease activity"/>
    <property type="evidence" value="ECO:0007669"/>
    <property type="project" value="UniProtKB-KW"/>
</dbReference>
<evidence type="ECO:0000256" key="3">
    <source>
        <dbReference type="ARBA" id="ARBA00022722"/>
    </source>
</evidence>
<dbReference type="SMART" id="SM00487">
    <property type="entry name" value="DEXDc"/>
    <property type="match status" value="1"/>
</dbReference>
<dbReference type="RefSeq" id="WP_024463316.1">
    <property type="nucleotide sequence ID" value="NZ_CP062939.1"/>
</dbReference>
<dbReference type="STRING" id="77635.BISU_1077"/>
<dbReference type="OrthoDB" id="9810236at2"/>
<evidence type="ECO:0000256" key="7">
    <source>
        <dbReference type="ARBA" id="ARBA00022806"/>
    </source>
</evidence>
<keyword evidence="8" id="KW-0067">ATP-binding</keyword>
<keyword evidence="5" id="KW-0547">Nucleotide-binding</keyword>
<dbReference type="InterPro" id="IPR050079">
    <property type="entry name" value="DEAD_box_RNA_helicase"/>
</dbReference>
<evidence type="ECO:0000256" key="8">
    <source>
        <dbReference type="ARBA" id="ARBA00022840"/>
    </source>
</evidence>
<dbReference type="GO" id="GO:0051607">
    <property type="term" value="P:defense response to virus"/>
    <property type="evidence" value="ECO:0007669"/>
    <property type="project" value="UniProtKB-KW"/>
</dbReference>
<dbReference type="Proteomes" id="UP000029055">
    <property type="component" value="Unassembled WGS sequence"/>
</dbReference>
<dbReference type="InterPro" id="IPR011545">
    <property type="entry name" value="DEAD/DEAH_box_helicase_dom"/>
</dbReference>
<evidence type="ECO:0000259" key="13">
    <source>
        <dbReference type="PROSITE" id="PS51643"/>
    </source>
</evidence>
<dbReference type="InterPro" id="IPR006474">
    <property type="entry name" value="Helicase_Cas3_CRISPR-ass_core"/>
</dbReference>
<evidence type="ECO:0000313" key="15">
    <source>
        <dbReference type="Proteomes" id="UP000029055"/>
    </source>
</evidence>
<evidence type="ECO:0000256" key="10">
    <source>
        <dbReference type="ARBA" id="ARBA00038437"/>
    </source>
</evidence>
<dbReference type="Gene3D" id="3.40.50.300">
    <property type="entry name" value="P-loop containing nucleotide triphosphate hydrolases"/>
    <property type="match status" value="2"/>
</dbReference>
<dbReference type="PROSITE" id="PS51194">
    <property type="entry name" value="HELICASE_CTER"/>
    <property type="match status" value="1"/>
</dbReference>
<proteinExistence type="inferred from homology"/>
<organism evidence="14 15">
    <name type="scientific">Bifidobacterium subtile</name>
    <dbReference type="NCBI Taxonomy" id="77635"/>
    <lineage>
        <taxon>Bacteria</taxon>
        <taxon>Bacillati</taxon>
        <taxon>Actinomycetota</taxon>
        <taxon>Actinomycetes</taxon>
        <taxon>Bifidobacteriales</taxon>
        <taxon>Bifidobacteriaceae</taxon>
        <taxon>Bifidobacterium</taxon>
    </lineage>
</organism>
<sequence>MPELYARKDDEGSVQTLFDHLHNTARLAGEFEDEFGETAQTAAIHHDEGKAKEDFQQYLFADDAKRGSVIHAYQGAFTISEIPAASAAEKLTQEILELDIASHHGDLPDCIAPSGDESFFDKMSEANKGEEKYHYQEVKENIPELELDTDARFERSVKETQILLERLMHAGFYKQESLYFSLGQYVKYIFSRLVDADRLDAGNFSSHQQLASHKPDWQQLVDRFEKNIGAFDSTSPINKIRSEISEACFNAADRPAGIYKLAVPTGGGKTLASLRFALHHALQTQKSHIIYVSPYLTITTQTTKSFRDILDLPKESDILLEHYSSVMNSDDDDDGKEDGSTINRRKLAAERWDNPIIVTTMVQFLETVMSSHGTKLRKFHNMANSVIVFDEIQSIPVNAINLFNEVVSFLSKILNCTILLCSATQPLLDKTDRHNLLLSENPDLIEDSDKYAAALKRTNIVPIPQEKDLDELADFVMERAKENGNCLAIVNLKSEARKLYQHLEELNADGEFALVHLSTSMCGKHRANELKKMIKLLESHQPIICVSTQLIEAGVDISFACVVRAMAGLDSVLQSAGRCNRNGESKEAKNVYVVSIKNERGLEKLKDIKLGKEITNRLVQDHPGVDLLSDDMLNEFYEFYFAPRQAEMDYPIDSSHNIYTMLSSNEYDRNRYMDRTSKRYGHQLAQAFRTASDQFHVIPNLTKDVLVPYAKDKNDTEFSDILDAFEKGDTKTKIRSLRLLQDYSVSLFDYEIEKLSEAHAISVIDSEFGISLLDKQYYKSEYGVVLETEMSPLFA</sequence>
<dbReference type="NCBIfam" id="TIGR01587">
    <property type="entry name" value="cas3_core"/>
    <property type="match status" value="1"/>
</dbReference>
<comment type="similarity">
    <text evidence="1">In the N-terminal section; belongs to the CRISPR-associated nuclease Cas3-HD family.</text>
</comment>
<feature type="domain" description="HD Cas3-type" evidence="13">
    <location>
        <begin position="10"/>
        <end position="199"/>
    </location>
</feature>
<dbReference type="InterPro" id="IPR001650">
    <property type="entry name" value="Helicase_C-like"/>
</dbReference>
<dbReference type="SUPFAM" id="SSF52540">
    <property type="entry name" value="P-loop containing nucleoside triphosphate hydrolases"/>
    <property type="match status" value="1"/>
</dbReference>
<protein>
    <submittedName>
        <fullName evidence="14">CRISPR-associated protein Cas3</fullName>
    </submittedName>
</protein>
<evidence type="ECO:0000256" key="5">
    <source>
        <dbReference type="ARBA" id="ARBA00022741"/>
    </source>
</evidence>
<evidence type="ECO:0000256" key="9">
    <source>
        <dbReference type="ARBA" id="ARBA00023118"/>
    </source>
</evidence>
<evidence type="ECO:0000256" key="1">
    <source>
        <dbReference type="ARBA" id="ARBA00006847"/>
    </source>
</evidence>
<dbReference type="PROSITE" id="PS51643">
    <property type="entry name" value="HD_CAS3"/>
    <property type="match status" value="1"/>
</dbReference>
<gene>
    <name evidence="14" type="ORF">BISU_1077</name>
</gene>
<dbReference type="InterPro" id="IPR006483">
    <property type="entry name" value="CRISPR-assoc_Cas3_HD"/>
</dbReference>
<dbReference type="Pfam" id="PF22590">
    <property type="entry name" value="Cas3-like_C_2"/>
    <property type="match status" value="1"/>
</dbReference>
<keyword evidence="4" id="KW-0479">Metal-binding</keyword>
<dbReference type="GO" id="GO:0003676">
    <property type="term" value="F:nucleic acid binding"/>
    <property type="evidence" value="ECO:0007669"/>
    <property type="project" value="InterPro"/>
</dbReference>
<keyword evidence="3" id="KW-0540">Nuclease</keyword>
<evidence type="ECO:0000256" key="6">
    <source>
        <dbReference type="ARBA" id="ARBA00022801"/>
    </source>
</evidence>
<keyword evidence="9" id="KW-0051">Antiviral defense</keyword>
<dbReference type="GO" id="GO:0005829">
    <property type="term" value="C:cytosol"/>
    <property type="evidence" value="ECO:0007669"/>
    <property type="project" value="TreeGrafter"/>
</dbReference>
<comment type="similarity">
    <text evidence="10">Belongs to the DEAD box helicase family.</text>
</comment>
<dbReference type="InterPro" id="IPR054712">
    <property type="entry name" value="Cas3-like_dom"/>
</dbReference>
<dbReference type="PANTHER" id="PTHR47959">
    <property type="entry name" value="ATP-DEPENDENT RNA HELICASE RHLE-RELATED"/>
    <property type="match status" value="1"/>
</dbReference>
<evidence type="ECO:0000259" key="12">
    <source>
        <dbReference type="PROSITE" id="PS51194"/>
    </source>
</evidence>
<dbReference type="CDD" id="cd09641">
    <property type="entry name" value="Cas3''_I"/>
    <property type="match status" value="1"/>
</dbReference>
<keyword evidence="7" id="KW-0347">Helicase</keyword>
<dbReference type="PROSITE" id="PS51192">
    <property type="entry name" value="HELICASE_ATP_BIND_1"/>
    <property type="match status" value="1"/>
</dbReference>
<dbReference type="GO" id="GO:0005524">
    <property type="term" value="F:ATP binding"/>
    <property type="evidence" value="ECO:0007669"/>
    <property type="project" value="UniProtKB-KW"/>
</dbReference>
<dbReference type="GO" id="GO:0046872">
    <property type="term" value="F:metal ion binding"/>
    <property type="evidence" value="ECO:0007669"/>
    <property type="project" value="UniProtKB-KW"/>
</dbReference>
<dbReference type="InterPro" id="IPR014001">
    <property type="entry name" value="Helicase_ATP-bd"/>
</dbReference>